<keyword evidence="2" id="KW-0813">Transport</keyword>
<dbReference type="PROSITE" id="PS50893">
    <property type="entry name" value="ABC_TRANSPORTER_2"/>
    <property type="match status" value="1"/>
</dbReference>
<dbReference type="GO" id="GO:0016887">
    <property type="term" value="F:ATP hydrolysis activity"/>
    <property type="evidence" value="ECO:0007669"/>
    <property type="project" value="InterPro"/>
</dbReference>
<dbReference type="SUPFAM" id="SSF52540">
    <property type="entry name" value="P-loop containing nucleoside triphosphate hydrolases"/>
    <property type="match status" value="1"/>
</dbReference>
<dbReference type="EMBL" id="JACIDO010000006">
    <property type="protein sequence ID" value="MBB3937054.1"/>
    <property type="molecule type" value="Genomic_DNA"/>
</dbReference>
<sequence length="273" mass="29391">MLARPNAVDVGISFEARGLTIDFPVGGSTVRAVDDVSFSAAEGDRLVLLGRSGCGKSSILKSVAGFIQPVAGDIRVKGRRVSGPGPDRIVVFQEFDQLLPWKTVRENVAFPLRVSARAGGRVPKAEARELAAEALRKVGLERVIDAYPHTLSGGMKQRAAIARALVTNADVLLMDEPFAALDALTRRQLQEDLLALAEAERFTLLFVTHSIEEAILIGTKLHLLSPHPGRTIASFDTSEFGLGNSGGARFESVVREVNHLLFGARPERSPVHV</sequence>
<dbReference type="RefSeq" id="WP_090965402.1">
    <property type="nucleotide sequence ID" value="NZ_FOOA01000018.1"/>
</dbReference>
<protein>
    <submittedName>
        <fullName evidence="6">NitT/TauT family transport system ATP-binding protein</fullName>
    </submittedName>
</protein>
<dbReference type="CDD" id="cd03293">
    <property type="entry name" value="ABC_NrtD_SsuB_transporters"/>
    <property type="match status" value="1"/>
</dbReference>
<dbReference type="PROSITE" id="PS00211">
    <property type="entry name" value="ABC_TRANSPORTER_1"/>
    <property type="match status" value="1"/>
</dbReference>
<evidence type="ECO:0000256" key="4">
    <source>
        <dbReference type="ARBA" id="ARBA00022840"/>
    </source>
</evidence>
<keyword evidence="3" id="KW-0547">Nucleotide-binding</keyword>
<name>A0A7W6BS45_9HYPH</name>
<keyword evidence="7" id="KW-1185">Reference proteome</keyword>
<proteinExistence type="inferred from homology"/>
<dbReference type="InterPro" id="IPR027417">
    <property type="entry name" value="P-loop_NTPase"/>
</dbReference>
<comment type="caution">
    <text evidence="6">The sequence shown here is derived from an EMBL/GenBank/DDBJ whole genome shotgun (WGS) entry which is preliminary data.</text>
</comment>
<dbReference type="PANTHER" id="PTHR42788">
    <property type="entry name" value="TAURINE IMPORT ATP-BINDING PROTEIN-RELATED"/>
    <property type="match status" value="1"/>
</dbReference>
<reference evidence="6 7" key="1">
    <citation type="submission" date="2020-08" db="EMBL/GenBank/DDBJ databases">
        <title>Genomic Encyclopedia of Type Strains, Phase IV (KMG-IV): sequencing the most valuable type-strain genomes for metagenomic binning, comparative biology and taxonomic classification.</title>
        <authorList>
            <person name="Goeker M."/>
        </authorList>
    </citation>
    <scope>NUCLEOTIDE SEQUENCE [LARGE SCALE GENOMIC DNA]</scope>
    <source>
        <strain evidence="6 7">DSM 25024</strain>
    </source>
</reference>
<dbReference type="Pfam" id="PF00005">
    <property type="entry name" value="ABC_tran"/>
    <property type="match status" value="1"/>
</dbReference>
<feature type="domain" description="ABC transporter" evidence="5">
    <location>
        <begin position="16"/>
        <end position="253"/>
    </location>
</feature>
<dbReference type="Proteomes" id="UP000531216">
    <property type="component" value="Unassembled WGS sequence"/>
</dbReference>
<keyword evidence="4 6" id="KW-0067">ATP-binding</keyword>
<evidence type="ECO:0000256" key="3">
    <source>
        <dbReference type="ARBA" id="ARBA00022741"/>
    </source>
</evidence>
<organism evidence="6 7">
    <name type="scientific">Aureimonas phyllosphaerae</name>
    <dbReference type="NCBI Taxonomy" id="1166078"/>
    <lineage>
        <taxon>Bacteria</taxon>
        <taxon>Pseudomonadati</taxon>
        <taxon>Pseudomonadota</taxon>
        <taxon>Alphaproteobacteria</taxon>
        <taxon>Hyphomicrobiales</taxon>
        <taxon>Aurantimonadaceae</taxon>
        <taxon>Aureimonas</taxon>
    </lineage>
</organism>
<evidence type="ECO:0000256" key="1">
    <source>
        <dbReference type="ARBA" id="ARBA00005417"/>
    </source>
</evidence>
<dbReference type="AlphaFoldDB" id="A0A7W6BS45"/>
<comment type="similarity">
    <text evidence="1">Belongs to the ABC transporter superfamily.</text>
</comment>
<dbReference type="InterPro" id="IPR003593">
    <property type="entry name" value="AAA+_ATPase"/>
</dbReference>
<evidence type="ECO:0000259" key="5">
    <source>
        <dbReference type="PROSITE" id="PS50893"/>
    </source>
</evidence>
<dbReference type="PANTHER" id="PTHR42788:SF10">
    <property type="entry name" value="ABC TRANSPORTER ATP-BINDING PROTEIN"/>
    <property type="match status" value="1"/>
</dbReference>
<evidence type="ECO:0000313" key="7">
    <source>
        <dbReference type="Proteomes" id="UP000531216"/>
    </source>
</evidence>
<dbReference type="OrthoDB" id="9807242at2"/>
<dbReference type="SMART" id="SM00382">
    <property type="entry name" value="AAA"/>
    <property type="match status" value="1"/>
</dbReference>
<dbReference type="Gene3D" id="3.40.50.300">
    <property type="entry name" value="P-loop containing nucleotide triphosphate hydrolases"/>
    <property type="match status" value="1"/>
</dbReference>
<evidence type="ECO:0000313" key="6">
    <source>
        <dbReference type="EMBL" id="MBB3937054.1"/>
    </source>
</evidence>
<dbReference type="InterPro" id="IPR017871">
    <property type="entry name" value="ABC_transporter-like_CS"/>
</dbReference>
<accession>A0A7W6BS45</accession>
<dbReference type="InterPro" id="IPR050166">
    <property type="entry name" value="ABC_transporter_ATP-bind"/>
</dbReference>
<evidence type="ECO:0000256" key="2">
    <source>
        <dbReference type="ARBA" id="ARBA00022448"/>
    </source>
</evidence>
<dbReference type="GO" id="GO:0005524">
    <property type="term" value="F:ATP binding"/>
    <property type="evidence" value="ECO:0007669"/>
    <property type="project" value="UniProtKB-KW"/>
</dbReference>
<dbReference type="InterPro" id="IPR003439">
    <property type="entry name" value="ABC_transporter-like_ATP-bd"/>
</dbReference>
<gene>
    <name evidence="6" type="ORF">GGR05_003219</name>
</gene>